<sequence>MSYRYHIIWVVLLIAIMAACTSESATANNDPVQQPSVPTSADSSNVDTTNADSTENTDVQPTIDPTNAGPTISADTSEWVASVNGVPITKAEYEAELARRLENSFAADPTAVSQQVLDTLIEQQLIEQAAPVLGVTVTDEDVQAEINSLRQELTDEEWQQALQLNGYTTEEEFAEAQRDALIAQRVRDAVLEPLSGTIPQVHARHIVVQTEQEANNILTRLQNGESFETIAQQESIDVTTKDRGGDLGWFTAEELMDNRLADVAFGLQEGQIAGPIATRIGYHVIQLIERAEREVEVERLPLLMENVFVNWLEGQYRAATIERYQ</sequence>
<evidence type="ECO:0000256" key="2">
    <source>
        <dbReference type="SAM" id="MobiDB-lite"/>
    </source>
</evidence>
<dbReference type="Gene3D" id="3.10.50.40">
    <property type="match status" value="1"/>
</dbReference>
<dbReference type="SUPFAM" id="SSF109998">
    <property type="entry name" value="Triger factor/SurA peptide-binding domain-like"/>
    <property type="match status" value="1"/>
</dbReference>
<dbReference type="Gene3D" id="1.10.4030.10">
    <property type="entry name" value="Porin chaperone SurA, peptide-binding domain"/>
    <property type="match status" value="1"/>
</dbReference>
<dbReference type="InterPro" id="IPR000297">
    <property type="entry name" value="PPIase_PpiC"/>
</dbReference>
<dbReference type="PROSITE" id="PS51257">
    <property type="entry name" value="PROKAR_LIPOPROTEIN"/>
    <property type="match status" value="1"/>
</dbReference>
<feature type="domain" description="PpiC" evidence="4">
    <location>
        <begin position="198"/>
        <end position="289"/>
    </location>
</feature>
<evidence type="ECO:0000313" key="6">
    <source>
        <dbReference type="Proteomes" id="UP000594468"/>
    </source>
</evidence>
<dbReference type="RefSeq" id="WP_195172280.1">
    <property type="nucleotide sequence ID" value="NZ_CP062983.1"/>
</dbReference>
<dbReference type="AlphaFoldDB" id="A0A7S8EC27"/>
<dbReference type="PROSITE" id="PS50198">
    <property type="entry name" value="PPIC_PPIASE_2"/>
    <property type="match status" value="1"/>
</dbReference>
<accession>A0A7S8EC27</accession>
<dbReference type="InterPro" id="IPR050245">
    <property type="entry name" value="PrsA_foldase"/>
</dbReference>
<dbReference type="GO" id="GO:0003755">
    <property type="term" value="F:peptidyl-prolyl cis-trans isomerase activity"/>
    <property type="evidence" value="ECO:0007669"/>
    <property type="project" value="UniProtKB-KW"/>
</dbReference>
<feature type="region of interest" description="Disordered" evidence="2">
    <location>
        <begin position="26"/>
        <end position="75"/>
    </location>
</feature>
<dbReference type="Pfam" id="PF00639">
    <property type="entry name" value="Rotamase"/>
    <property type="match status" value="1"/>
</dbReference>
<proteinExistence type="predicted"/>
<evidence type="ECO:0000259" key="4">
    <source>
        <dbReference type="PROSITE" id="PS50198"/>
    </source>
</evidence>
<protein>
    <submittedName>
        <fullName evidence="5">Peptidylprolyl isomerase</fullName>
    </submittedName>
</protein>
<organism evidence="5 6">
    <name type="scientific">Phototrophicus methaneseepsis</name>
    <dbReference type="NCBI Taxonomy" id="2710758"/>
    <lineage>
        <taxon>Bacteria</taxon>
        <taxon>Bacillati</taxon>
        <taxon>Chloroflexota</taxon>
        <taxon>Candidatus Thermofontia</taxon>
        <taxon>Phototrophicales</taxon>
        <taxon>Phototrophicaceae</taxon>
        <taxon>Phototrophicus</taxon>
    </lineage>
</organism>
<evidence type="ECO:0000313" key="5">
    <source>
        <dbReference type="EMBL" id="QPC84216.1"/>
    </source>
</evidence>
<keyword evidence="1" id="KW-0697">Rotamase</keyword>
<dbReference type="Pfam" id="PF13624">
    <property type="entry name" value="SurA_N_3"/>
    <property type="match status" value="1"/>
</dbReference>
<dbReference type="KEGG" id="pmet:G4Y79_07540"/>
<keyword evidence="6" id="KW-1185">Reference proteome</keyword>
<dbReference type="InterPro" id="IPR046357">
    <property type="entry name" value="PPIase_dom_sf"/>
</dbReference>
<dbReference type="SUPFAM" id="SSF54534">
    <property type="entry name" value="FKBP-like"/>
    <property type="match status" value="1"/>
</dbReference>
<name>A0A7S8EC27_9CHLR</name>
<dbReference type="Proteomes" id="UP000594468">
    <property type="component" value="Chromosome"/>
</dbReference>
<dbReference type="InterPro" id="IPR027304">
    <property type="entry name" value="Trigger_fact/SurA_dom_sf"/>
</dbReference>
<keyword evidence="3" id="KW-0732">Signal</keyword>
<feature type="chain" id="PRO_5032768159" evidence="3">
    <location>
        <begin position="28"/>
        <end position="325"/>
    </location>
</feature>
<feature type="signal peptide" evidence="3">
    <location>
        <begin position="1"/>
        <end position="27"/>
    </location>
</feature>
<keyword evidence="1 5" id="KW-0413">Isomerase</keyword>
<evidence type="ECO:0000256" key="1">
    <source>
        <dbReference type="PROSITE-ProRule" id="PRU00278"/>
    </source>
</evidence>
<reference evidence="5 6" key="1">
    <citation type="submission" date="2020-02" db="EMBL/GenBank/DDBJ databases">
        <authorList>
            <person name="Zheng R.K."/>
            <person name="Sun C.M."/>
        </authorList>
    </citation>
    <scope>NUCLEOTIDE SEQUENCE [LARGE SCALE GENOMIC DNA]</scope>
    <source>
        <strain evidence="6">rifampicinis</strain>
    </source>
</reference>
<dbReference type="PANTHER" id="PTHR47245">
    <property type="entry name" value="PEPTIDYLPROLYL ISOMERASE"/>
    <property type="match status" value="1"/>
</dbReference>
<evidence type="ECO:0000256" key="3">
    <source>
        <dbReference type="SAM" id="SignalP"/>
    </source>
</evidence>
<dbReference type="PANTHER" id="PTHR47245:SF2">
    <property type="entry name" value="PEPTIDYL-PROLYL CIS-TRANS ISOMERASE HP_0175-RELATED"/>
    <property type="match status" value="1"/>
</dbReference>
<dbReference type="EMBL" id="CP062983">
    <property type="protein sequence ID" value="QPC84216.1"/>
    <property type="molecule type" value="Genomic_DNA"/>
</dbReference>
<gene>
    <name evidence="5" type="ORF">G4Y79_07540</name>
</gene>